<reference evidence="2" key="1">
    <citation type="journal article" date="2017" name="BMC Genomics">
        <title>Gapless genome assembly of Colletotrichum higginsianum reveals chromosome structure and association of transposable elements with secondary metabolite gene clusters.</title>
        <authorList>
            <person name="Dallery J.-F."/>
            <person name="Lapalu N."/>
            <person name="Zampounis A."/>
            <person name="Pigne S."/>
            <person name="Luyten I."/>
            <person name="Amselem J."/>
            <person name="Wittenberg A.H.J."/>
            <person name="Zhou S."/>
            <person name="de Queiroz M.V."/>
            <person name="Robin G.P."/>
            <person name="Auger A."/>
            <person name="Hainaut M."/>
            <person name="Henrissat B."/>
            <person name="Kim K.-T."/>
            <person name="Lee Y.-H."/>
            <person name="Lespinet O."/>
            <person name="Schwartz D.C."/>
            <person name="Thon M.R."/>
            <person name="O'Connell R.J."/>
        </authorList>
    </citation>
    <scope>NUCLEOTIDE SEQUENCE [LARGE SCALE GENOMIC DNA]</scope>
    <source>
        <strain evidence="2">IMI 349063</strain>
    </source>
</reference>
<dbReference type="GeneID" id="28873659"/>
<accession>A0A1B7XQG0</accession>
<comment type="caution">
    <text evidence="1">The sequence shown here is derived from an EMBL/GenBank/DDBJ whole genome shotgun (WGS) entry which is preliminary data.</text>
</comment>
<name>A0A1B7XQG0_COLHI</name>
<evidence type="ECO:0000313" key="1">
    <source>
        <dbReference type="EMBL" id="OBR02006.1"/>
    </source>
</evidence>
<gene>
    <name evidence="1" type="ORF">CH63R_14578</name>
</gene>
<dbReference type="EMBL" id="LTAN01000012">
    <property type="protein sequence ID" value="OBR02006.1"/>
    <property type="molecule type" value="Genomic_DNA"/>
</dbReference>
<dbReference type="RefSeq" id="XP_018150524.1">
    <property type="nucleotide sequence ID" value="XM_018309552.1"/>
</dbReference>
<proteinExistence type="predicted"/>
<dbReference type="VEuPathDB" id="FungiDB:CH63R_14578"/>
<organism evidence="1 2">
    <name type="scientific">Colletotrichum higginsianum (strain IMI 349063)</name>
    <name type="common">Crucifer anthracnose fungus</name>
    <dbReference type="NCBI Taxonomy" id="759273"/>
    <lineage>
        <taxon>Eukaryota</taxon>
        <taxon>Fungi</taxon>
        <taxon>Dikarya</taxon>
        <taxon>Ascomycota</taxon>
        <taxon>Pezizomycotina</taxon>
        <taxon>Sordariomycetes</taxon>
        <taxon>Hypocreomycetidae</taxon>
        <taxon>Glomerellales</taxon>
        <taxon>Glomerellaceae</taxon>
        <taxon>Colletotrichum</taxon>
        <taxon>Colletotrichum destructivum species complex</taxon>
    </lineage>
</organism>
<dbReference type="KEGG" id="chig:CH63R_14578"/>
<keyword evidence="2" id="KW-1185">Reference proteome</keyword>
<evidence type="ECO:0000313" key="2">
    <source>
        <dbReference type="Proteomes" id="UP000092177"/>
    </source>
</evidence>
<protein>
    <submittedName>
        <fullName evidence="1">Uncharacterized protein</fullName>
    </submittedName>
</protein>
<dbReference type="Proteomes" id="UP000092177">
    <property type="component" value="Chromosome 12"/>
</dbReference>
<sequence>MFAINSPGLKVMQFVITPASIHILRTYSKRSKAESAIASHVIILLSTKLKIHYGSERARSIYLTLYSNSCKQFNRLLKEFSVLYLVVLEIIKMEIESEMLSFIKTKRRIENASF</sequence>
<dbReference type="AlphaFoldDB" id="A0A1B7XQG0"/>